<evidence type="ECO:0000313" key="6">
    <source>
        <dbReference type="EMBL" id="KAB7507793.1"/>
    </source>
</evidence>
<accession>A0A5N5TNP1</accession>
<evidence type="ECO:0000256" key="2">
    <source>
        <dbReference type="ARBA" id="ARBA00022559"/>
    </source>
</evidence>
<dbReference type="InterPro" id="IPR036249">
    <property type="entry name" value="Thioredoxin-like_sf"/>
</dbReference>
<dbReference type="PROSITE" id="PS00763">
    <property type="entry name" value="GLUTATHIONE_PEROXID_2"/>
    <property type="match status" value="1"/>
</dbReference>
<feature type="region of interest" description="Disordered" evidence="5">
    <location>
        <begin position="149"/>
        <end position="174"/>
    </location>
</feature>
<sequence>MILVLQNLADDKALLIVNVASLCGYTDSTYRALTRLHDILSFGGYFSVLAFPCNQFGEQEPRDAPEILAAMEDNYGIEFPIFDKIDVTGPNASPLYKFLIDQTSVVPDWNFFKYLVSSEGEVLNSWGTTTTIEEIFEEIQAAVEDAKKAGKGDKVLQEESKTKEDISADKKEEL</sequence>
<evidence type="ECO:0000256" key="4">
    <source>
        <dbReference type="RuleBase" id="RU000499"/>
    </source>
</evidence>
<evidence type="ECO:0000256" key="5">
    <source>
        <dbReference type="SAM" id="MobiDB-lite"/>
    </source>
</evidence>
<dbReference type="OrthoDB" id="446890at2759"/>
<gene>
    <name evidence="6" type="primary">GPX8</name>
    <name evidence="6" type="ORF">Anas_04383</name>
</gene>
<dbReference type="GO" id="GO:0006979">
    <property type="term" value="P:response to oxidative stress"/>
    <property type="evidence" value="ECO:0007669"/>
    <property type="project" value="InterPro"/>
</dbReference>
<evidence type="ECO:0000256" key="3">
    <source>
        <dbReference type="ARBA" id="ARBA00023002"/>
    </source>
</evidence>
<keyword evidence="7" id="KW-1185">Reference proteome</keyword>
<comment type="caution">
    <text evidence="6">The sequence shown here is derived from an EMBL/GenBank/DDBJ whole genome shotgun (WGS) entry which is preliminary data.</text>
</comment>
<dbReference type="AlphaFoldDB" id="A0A5N5TNP1"/>
<protein>
    <recommendedName>
        <fullName evidence="4">Glutathione peroxidase</fullName>
    </recommendedName>
</protein>
<dbReference type="GO" id="GO:0004601">
    <property type="term" value="F:peroxidase activity"/>
    <property type="evidence" value="ECO:0007669"/>
    <property type="project" value="UniProtKB-KW"/>
</dbReference>
<name>A0A5N5TNP1_9CRUS</name>
<dbReference type="PRINTS" id="PR01011">
    <property type="entry name" value="GLUTPROXDASE"/>
</dbReference>
<dbReference type="Pfam" id="PF00255">
    <property type="entry name" value="GSHPx"/>
    <property type="match status" value="1"/>
</dbReference>
<dbReference type="Proteomes" id="UP000326759">
    <property type="component" value="Unassembled WGS sequence"/>
</dbReference>
<comment type="similarity">
    <text evidence="1 4">Belongs to the glutathione peroxidase family.</text>
</comment>
<dbReference type="InterPro" id="IPR029760">
    <property type="entry name" value="GPX_CS"/>
</dbReference>
<keyword evidence="3 4" id="KW-0560">Oxidoreductase</keyword>
<dbReference type="PANTHER" id="PTHR11592:SF78">
    <property type="entry name" value="GLUTATHIONE PEROXIDASE"/>
    <property type="match status" value="1"/>
</dbReference>
<dbReference type="SUPFAM" id="SSF52833">
    <property type="entry name" value="Thioredoxin-like"/>
    <property type="match status" value="1"/>
</dbReference>
<keyword evidence="2 4" id="KW-0575">Peroxidase</keyword>
<dbReference type="EMBL" id="SEYY01000214">
    <property type="protein sequence ID" value="KAB7507793.1"/>
    <property type="molecule type" value="Genomic_DNA"/>
</dbReference>
<dbReference type="CDD" id="cd00340">
    <property type="entry name" value="GSH_Peroxidase"/>
    <property type="match status" value="1"/>
</dbReference>
<reference evidence="6 7" key="1">
    <citation type="journal article" date="2019" name="PLoS Biol.">
        <title>Sex chromosomes control vertical transmission of feminizing Wolbachia symbionts in an isopod.</title>
        <authorList>
            <person name="Becking T."/>
            <person name="Chebbi M.A."/>
            <person name="Giraud I."/>
            <person name="Moumen B."/>
            <person name="Laverre T."/>
            <person name="Caubet Y."/>
            <person name="Peccoud J."/>
            <person name="Gilbert C."/>
            <person name="Cordaux R."/>
        </authorList>
    </citation>
    <scope>NUCLEOTIDE SEQUENCE [LARGE SCALE GENOMIC DNA]</scope>
    <source>
        <strain evidence="6">ANa2</strain>
        <tissue evidence="6">Whole body excluding digestive tract and cuticle</tissue>
    </source>
</reference>
<organism evidence="6 7">
    <name type="scientific">Armadillidium nasatum</name>
    <dbReference type="NCBI Taxonomy" id="96803"/>
    <lineage>
        <taxon>Eukaryota</taxon>
        <taxon>Metazoa</taxon>
        <taxon>Ecdysozoa</taxon>
        <taxon>Arthropoda</taxon>
        <taxon>Crustacea</taxon>
        <taxon>Multicrustacea</taxon>
        <taxon>Malacostraca</taxon>
        <taxon>Eumalacostraca</taxon>
        <taxon>Peracarida</taxon>
        <taxon>Isopoda</taxon>
        <taxon>Oniscidea</taxon>
        <taxon>Crinocheta</taxon>
        <taxon>Armadillidiidae</taxon>
        <taxon>Armadillidium</taxon>
    </lineage>
</organism>
<dbReference type="PROSITE" id="PS51355">
    <property type="entry name" value="GLUTATHIONE_PEROXID_3"/>
    <property type="match status" value="1"/>
</dbReference>
<evidence type="ECO:0000256" key="1">
    <source>
        <dbReference type="ARBA" id="ARBA00006926"/>
    </source>
</evidence>
<dbReference type="InterPro" id="IPR000889">
    <property type="entry name" value="Glutathione_peroxidase"/>
</dbReference>
<evidence type="ECO:0000313" key="7">
    <source>
        <dbReference type="Proteomes" id="UP000326759"/>
    </source>
</evidence>
<dbReference type="PANTHER" id="PTHR11592">
    <property type="entry name" value="GLUTATHIONE PEROXIDASE"/>
    <property type="match status" value="1"/>
</dbReference>
<dbReference type="Gene3D" id="3.40.30.10">
    <property type="entry name" value="Glutaredoxin"/>
    <property type="match status" value="1"/>
</dbReference>
<proteinExistence type="inferred from homology"/>